<dbReference type="PANTHER" id="PTHR24252:SF7">
    <property type="entry name" value="HYALIN"/>
    <property type="match status" value="1"/>
</dbReference>
<dbReference type="EMBL" id="CAVLEF010000010">
    <property type="protein sequence ID" value="CAK1548128.1"/>
    <property type="molecule type" value="Genomic_DNA"/>
</dbReference>
<dbReference type="InterPro" id="IPR001314">
    <property type="entry name" value="Peptidase_S1A"/>
</dbReference>
<dbReference type="Gene3D" id="2.40.10.10">
    <property type="entry name" value="Trypsin-like serine proteases"/>
    <property type="match status" value="1"/>
</dbReference>
<feature type="domain" description="Peptidase S1" evidence="7">
    <location>
        <begin position="72"/>
        <end position="196"/>
    </location>
</feature>
<evidence type="ECO:0000259" key="7">
    <source>
        <dbReference type="PROSITE" id="PS50240"/>
    </source>
</evidence>
<keyword evidence="2" id="KW-0378">Hydrolase</keyword>
<dbReference type="InterPro" id="IPR043504">
    <property type="entry name" value="Peptidase_S1_PA_chymotrypsin"/>
</dbReference>
<feature type="region of interest" description="Disordered" evidence="5">
    <location>
        <begin position="26"/>
        <end position="77"/>
    </location>
</feature>
<sequence>MLKFKITCLFLVAIVAIFGVSAEESADGPEDARVHRHTREASAQDSADGPEDAGNSRGRVKDPEESDSETRIIGGEKAADGEFPHQVSLRIKNRNNVWQHFCGGTIIAERWVLTAAHCTEPYKQYIDRMRAVVGTNKLDSGGDQYELEKIIEHEEYNKSSLIFDIGVIKVKKDIQFDEKVKKISLPSSNTPAGVEA</sequence>
<dbReference type="InterPro" id="IPR009003">
    <property type="entry name" value="Peptidase_S1_PA"/>
</dbReference>
<keyword evidence="1" id="KW-0645">Protease</keyword>
<dbReference type="InterPro" id="IPR001254">
    <property type="entry name" value="Trypsin_dom"/>
</dbReference>
<keyword evidence="6" id="KW-0732">Signal</keyword>
<feature type="chain" id="PRO_5043684862" description="Peptidase S1 domain-containing protein" evidence="6">
    <location>
        <begin position="23"/>
        <end position="196"/>
    </location>
</feature>
<keyword evidence="4" id="KW-1015">Disulfide bond</keyword>
<dbReference type="PROSITE" id="PS50240">
    <property type="entry name" value="TRYPSIN_DOM"/>
    <property type="match status" value="1"/>
</dbReference>
<evidence type="ECO:0000313" key="8">
    <source>
        <dbReference type="EMBL" id="CAK1548128.1"/>
    </source>
</evidence>
<keyword evidence="3" id="KW-0720">Serine protease</keyword>
<dbReference type="AlphaFoldDB" id="A0AAV1JFP4"/>
<protein>
    <recommendedName>
        <fullName evidence="7">Peptidase S1 domain-containing protein</fullName>
    </recommendedName>
</protein>
<dbReference type="SUPFAM" id="SSF50494">
    <property type="entry name" value="Trypsin-like serine proteases"/>
    <property type="match status" value="1"/>
</dbReference>
<feature type="signal peptide" evidence="6">
    <location>
        <begin position="1"/>
        <end position="22"/>
    </location>
</feature>
<organism evidence="8 9">
    <name type="scientific">Leptosia nina</name>
    <dbReference type="NCBI Taxonomy" id="320188"/>
    <lineage>
        <taxon>Eukaryota</taxon>
        <taxon>Metazoa</taxon>
        <taxon>Ecdysozoa</taxon>
        <taxon>Arthropoda</taxon>
        <taxon>Hexapoda</taxon>
        <taxon>Insecta</taxon>
        <taxon>Pterygota</taxon>
        <taxon>Neoptera</taxon>
        <taxon>Endopterygota</taxon>
        <taxon>Lepidoptera</taxon>
        <taxon>Glossata</taxon>
        <taxon>Ditrysia</taxon>
        <taxon>Papilionoidea</taxon>
        <taxon>Pieridae</taxon>
        <taxon>Pierinae</taxon>
        <taxon>Leptosia</taxon>
    </lineage>
</organism>
<dbReference type="Proteomes" id="UP001497472">
    <property type="component" value="Unassembled WGS sequence"/>
</dbReference>
<comment type="caution">
    <text evidence="8">The sequence shown here is derived from an EMBL/GenBank/DDBJ whole genome shotgun (WGS) entry which is preliminary data.</text>
</comment>
<dbReference type="SMART" id="SM00020">
    <property type="entry name" value="Tryp_SPc"/>
    <property type="match status" value="1"/>
</dbReference>
<evidence type="ECO:0000256" key="4">
    <source>
        <dbReference type="ARBA" id="ARBA00023157"/>
    </source>
</evidence>
<keyword evidence="9" id="KW-1185">Reference proteome</keyword>
<dbReference type="Pfam" id="PF00089">
    <property type="entry name" value="Trypsin"/>
    <property type="match status" value="1"/>
</dbReference>
<evidence type="ECO:0000256" key="2">
    <source>
        <dbReference type="ARBA" id="ARBA00022801"/>
    </source>
</evidence>
<dbReference type="GO" id="GO:0006508">
    <property type="term" value="P:proteolysis"/>
    <property type="evidence" value="ECO:0007669"/>
    <property type="project" value="UniProtKB-KW"/>
</dbReference>
<dbReference type="FunFam" id="2.40.10.10:FF:000073">
    <property type="entry name" value="Trypsin alpha"/>
    <property type="match status" value="1"/>
</dbReference>
<evidence type="ECO:0000256" key="6">
    <source>
        <dbReference type="SAM" id="SignalP"/>
    </source>
</evidence>
<dbReference type="GO" id="GO:0004252">
    <property type="term" value="F:serine-type endopeptidase activity"/>
    <property type="evidence" value="ECO:0007669"/>
    <property type="project" value="InterPro"/>
</dbReference>
<evidence type="ECO:0000256" key="5">
    <source>
        <dbReference type="SAM" id="MobiDB-lite"/>
    </source>
</evidence>
<dbReference type="InterPro" id="IPR018114">
    <property type="entry name" value="TRYPSIN_HIS"/>
</dbReference>
<evidence type="ECO:0000313" key="9">
    <source>
        <dbReference type="Proteomes" id="UP001497472"/>
    </source>
</evidence>
<evidence type="ECO:0000256" key="3">
    <source>
        <dbReference type="ARBA" id="ARBA00022825"/>
    </source>
</evidence>
<gene>
    <name evidence="8" type="ORF">LNINA_LOCUS7548</name>
</gene>
<proteinExistence type="predicted"/>
<reference evidence="8 9" key="1">
    <citation type="submission" date="2023-11" db="EMBL/GenBank/DDBJ databases">
        <authorList>
            <person name="Okamura Y."/>
        </authorList>
    </citation>
    <scope>NUCLEOTIDE SEQUENCE [LARGE SCALE GENOMIC DNA]</scope>
</reference>
<dbReference type="PRINTS" id="PR00722">
    <property type="entry name" value="CHYMOTRYPSIN"/>
</dbReference>
<dbReference type="CDD" id="cd00190">
    <property type="entry name" value="Tryp_SPc"/>
    <property type="match status" value="1"/>
</dbReference>
<accession>A0AAV1JFP4</accession>
<evidence type="ECO:0000256" key="1">
    <source>
        <dbReference type="ARBA" id="ARBA00022670"/>
    </source>
</evidence>
<name>A0AAV1JFP4_9NEOP</name>
<dbReference type="PROSITE" id="PS00134">
    <property type="entry name" value="TRYPSIN_HIS"/>
    <property type="match status" value="1"/>
</dbReference>
<dbReference type="PANTHER" id="PTHR24252">
    <property type="entry name" value="ACROSIN-RELATED"/>
    <property type="match status" value="1"/>
</dbReference>